<evidence type="ECO:0000259" key="27">
    <source>
        <dbReference type="PROSITE" id="PS51699"/>
    </source>
</evidence>
<dbReference type="GO" id="GO:0016011">
    <property type="term" value="C:dystroglycan complex"/>
    <property type="evidence" value="ECO:0007669"/>
    <property type="project" value="TreeGrafter"/>
</dbReference>
<feature type="compositionally biased region" description="Polar residues" evidence="25">
    <location>
        <begin position="199"/>
        <end position="212"/>
    </location>
</feature>
<feature type="region of interest" description="Disordered" evidence="25">
    <location>
        <begin position="86"/>
        <end position="226"/>
    </location>
</feature>
<feature type="compositionally biased region" description="Basic and acidic residues" evidence="25">
    <location>
        <begin position="470"/>
        <end position="483"/>
    </location>
</feature>
<evidence type="ECO:0000256" key="10">
    <source>
        <dbReference type="ARBA" id="ARBA00022692"/>
    </source>
</evidence>
<evidence type="ECO:0000256" key="20">
    <source>
        <dbReference type="ARBA" id="ARBA00024991"/>
    </source>
</evidence>
<dbReference type="InterPro" id="IPR008465">
    <property type="entry name" value="DAG1_C"/>
</dbReference>
<dbReference type="GO" id="GO:0007411">
    <property type="term" value="P:axon guidance"/>
    <property type="evidence" value="ECO:0007669"/>
    <property type="project" value="TreeGrafter"/>
</dbReference>
<keyword evidence="9" id="KW-0597">Phosphoprotein</keyword>
<feature type="transmembrane region" description="Helical" evidence="26">
    <location>
        <begin position="489"/>
        <end position="515"/>
    </location>
</feature>
<keyword evidence="26" id="KW-0472">Membrane</keyword>
<reference evidence="28" key="1">
    <citation type="journal article" date="2023" name="Mol. Biol. Evol.">
        <title>Third-Generation Sequencing Reveals the Adaptive Role of the Epigenome in Three Deep-Sea Polychaetes.</title>
        <authorList>
            <person name="Perez M."/>
            <person name="Aroh O."/>
            <person name="Sun Y."/>
            <person name="Lan Y."/>
            <person name="Juniper S.K."/>
            <person name="Young C.R."/>
            <person name="Angers B."/>
            <person name="Qian P.Y."/>
        </authorList>
    </citation>
    <scope>NUCLEOTIDE SEQUENCE</scope>
    <source>
        <strain evidence="28">R07B-5</strain>
    </source>
</reference>
<dbReference type="GO" id="GO:0002009">
    <property type="term" value="P:morphogenesis of an epithelium"/>
    <property type="evidence" value="ECO:0007669"/>
    <property type="project" value="TreeGrafter"/>
</dbReference>
<evidence type="ECO:0000256" key="25">
    <source>
        <dbReference type="SAM" id="MobiDB-lite"/>
    </source>
</evidence>
<dbReference type="PANTHER" id="PTHR21559:SF21">
    <property type="entry name" value="DYSTROGLYCAN 1"/>
    <property type="match status" value="1"/>
</dbReference>
<keyword evidence="14" id="KW-1015">Disulfide bond</keyword>
<keyword evidence="12 26" id="KW-1133">Transmembrane helix</keyword>
<dbReference type="Proteomes" id="UP001209878">
    <property type="component" value="Unassembled WGS sequence"/>
</dbReference>
<feature type="region of interest" description="Disordered" evidence="25">
    <location>
        <begin position="461"/>
        <end position="483"/>
    </location>
</feature>
<dbReference type="GO" id="GO:0042383">
    <property type="term" value="C:sarcolemma"/>
    <property type="evidence" value="ECO:0007669"/>
    <property type="project" value="UniProtKB-SubCell"/>
</dbReference>
<evidence type="ECO:0000256" key="16">
    <source>
        <dbReference type="ARBA" id="ARBA00023212"/>
    </source>
</evidence>
<proteinExistence type="predicted"/>
<keyword evidence="18" id="KW-0628">Postsynaptic cell membrane</keyword>
<evidence type="ECO:0000256" key="2">
    <source>
        <dbReference type="ARBA" id="ARBA00004239"/>
    </source>
</evidence>
<evidence type="ECO:0000256" key="26">
    <source>
        <dbReference type="SAM" id="Phobius"/>
    </source>
</evidence>
<keyword evidence="6" id="KW-1003">Cell membrane</keyword>
<dbReference type="InterPro" id="IPR027468">
    <property type="entry name" value="Alpha-dystroglycan_domain_2"/>
</dbReference>
<dbReference type="GO" id="GO:0005856">
    <property type="term" value="C:cytoskeleton"/>
    <property type="evidence" value="ECO:0007669"/>
    <property type="project" value="UniProtKB-SubCell"/>
</dbReference>
<evidence type="ECO:0000256" key="19">
    <source>
        <dbReference type="ARBA" id="ARBA00023567"/>
    </source>
</evidence>
<dbReference type="GO" id="GO:0045211">
    <property type="term" value="C:postsynaptic membrane"/>
    <property type="evidence" value="ECO:0007669"/>
    <property type="project" value="UniProtKB-SubCell"/>
</dbReference>
<dbReference type="InterPro" id="IPR013783">
    <property type="entry name" value="Ig-like_fold"/>
</dbReference>
<dbReference type="AlphaFoldDB" id="A0AAD9P3L6"/>
<dbReference type="Gene3D" id="3.30.70.1040">
    <property type="entry name" value="Dystroglycan, domain 2"/>
    <property type="match status" value="1"/>
</dbReference>
<evidence type="ECO:0000313" key="29">
    <source>
        <dbReference type="Proteomes" id="UP001209878"/>
    </source>
</evidence>
<dbReference type="SUPFAM" id="SSF49313">
    <property type="entry name" value="Cadherin-like"/>
    <property type="match status" value="1"/>
</dbReference>
<evidence type="ECO:0000256" key="23">
    <source>
        <dbReference type="ARBA" id="ARBA00031034"/>
    </source>
</evidence>
<keyword evidence="15" id="KW-0325">Glycoprotein</keyword>
<evidence type="ECO:0000256" key="9">
    <source>
        <dbReference type="ARBA" id="ARBA00022553"/>
    </source>
</evidence>
<evidence type="ECO:0000256" key="18">
    <source>
        <dbReference type="ARBA" id="ARBA00023257"/>
    </source>
</evidence>
<evidence type="ECO:0000256" key="15">
    <source>
        <dbReference type="ARBA" id="ARBA00023180"/>
    </source>
</evidence>
<dbReference type="GO" id="GO:0021675">
    <property type="term" value="P:nerve development"/>
    <property type="evidence" value="ECO:0007669"/>
    <property type="project" value="TreeGrafter"/>
</dbReference>
<comment type="subcellular location">
    <subcellularLocation>
        <location evidence="1">Cell membrane</location>
        <location evidence="1">Sarcolemma</location>
    </subcellularLocation>
    <subcellularLocation>
        <location evidence="4">Cell membrane</location>
        <topology evidence="4">Single-pass type I membrane protein</topology>
    </subcellularLocation>
    <subcellularLocation>
        <location evidence="3">Cytoplasm</location>
        <location evidence="3">Cytoskeleton</location>
    </subcellularLocation>
    <subcellularLocation>
        <location evidence="5">Nucleus</location>
        <location evidence="5">Nucleoplasm</location>
    </subcellularLocation>
    <subcellularLocation>
        <location evidence="24">Postsynaptic cell membrane</location>
    </subcellularLocation>
    <subcellularLocation>
        <location evidence="2">Secreted</location>
        <location evidence="2">Extracellular space</location>
    </subcellularLocation>
</comment>
<evidence type="ECO:0000256" key="11">
    <source>
        <dbReference type="ARBA" id="ARBA00022729"/>
    </source>
</evidence>
<evidence type="ECO:0000256" key="12">
    <source>
        <dbReference type="ARBA" id="ARBA00022989"/>
    </source>
</evidence>
<evidence type="ECO:0000256" key="22">
    <source>
        <dbReference type="ARBA" id="ARBA00030092"/>
    </source>
</evidence>
<keyword evidence="10 26" id="KW-0812">Transmembrane</keyword>
<dbReference type="GO" id="GO:0043236">
    <property type="term" value="F:laminin binding"/>
    <property type="evidence" value="ECO:0007669"/>
    <property type="project" value="TreeGrafter"/>
</dbReference>
<evidence type="ECO:0000256" key="14">
    <source>
        <dbReference type="ARBA" id="ARBA00023157"/>
    </source>
</evidence>
<name>A0AAD9P3L6_RIDPI</name>
<evidence type="ECO:0000256" key="21">
    <source>
        <dbReference type="ARBA" id="ARBA00026224"/>
    </source>
</evidence>
<dbReference type="PANTHER" id="PTHR21559">
    <property type="entry name" value="DYSTROGLYCAN-RELATED"/>
    <property type="match status" value="1"/>
</dbReference>
<evidence type="ECO:0000256" key="3">
    <source>
        <dbReference type="ARBA" id="ARBA00004245"/>
    </source>
</evidence>
<protein>
    <recommendedName>
        <fullName evidence="21">Dystroglycan 1</fullName>
    </recommendedName>
    <alternativeName>
        <fullName evidence="23">Dystroglycan</fullName>
    </alternativeName>
    <alternativeName>
        <fullName evidence="22">Dystrophin-associated glycoprotein 1</fullName>
    </alternativeName>
</protein>
<evidence type="ECO:0000256" key="4">
    <source>
        <dbReference type="ARBA" id="ARBA00004251"/>
    </source>
</evidence>
<comment type="caution">
    <text evidence="28">The sequence shown here is derived from an EMBL/GenBank/DDBJ whole genome shotgun (WGS) entry which is preliminary data.</text>
</comment>
<evidence type="ECO:0000313" key="28">
    <source>
        <dbReference type="EMBL" id="KAK2187559.1"/>
    </source>
</evidence>
<evidence type="ECO:0000256" key="13">
    <source>
        <dbReference type="ARBA" id="ARBA00023018"/>
    </source>
</evidence>
<dbReference type="InterPro" id="IPR006644">
    <property type="entry name" value="Cadg"/>
</dbReference>
<organism evidence="28 29">
    <name type="scientific">Ridgeia piscesae</name>
    <name type="common">Tubeworm</name>
    <dbReference type="NCBI Taxonomy" id="27915"/>
    <lineage>
        <taxon>Eukaryota</taxon>
        <taxon>Metazoa</taxon>
        <taxon>Spiralia</taxon>
        <taxon>Lophotrochozoa</taxon>
        <taxon>Annelida</taxon>
        <taxon>Polychaeta</taxon>
        <taxon>Sedentaria</taxon>
        <taxon>Canalipalpata</taxon>
        <taxon>Sabellida</taxon>
        <taxon>Siboglinidae</taxon>
        <taxon>Ridgeia</taxon>
    </lineage>
</organism>
<keyword evidence="29" id="KW-1185">Reference proteome</keyword>
<gene>
    <name evidence="28" type="ORF">NP493_162g07026</name>
</gene>
<evidence type="ECO:0000256" key="7">
    <source>
        <dbReference type="ARBA" id="ARBA00022490"/>
    </source>
</evidence>
<feature type="region of interest" description="Disordered" evidence="25">
    <location>
        <begin position="541"/>
        <end position="638"/>
    </location>
</feature>
<dbReference type="GO" id="GO:0005654">
    <property type="term" value="C:nucleoplasm"/>
    <property type="evidence" value="ECO:0007669"/>
    <property type="project" value="UniProtKB-SubCell"/>
</dbReference>
<accession>A0AAD9P3L6</accession>
<evidence type="ECO:0000256" key="8">
    <source>
        <dbReference type="ARBA" id="ARBA00022525"/>
    </source>
</evidence>
<dbReference type="SUPFAM" id="SSF111006">
    <property type="entry name" value="Dystroglycan, domain 2"/>
    <property type="match status" value="1"/>
</dbReference>
<dbReference type="EMBL" id="JAODUO010000162">
    <property type="protein sequence ID" value="KAK2187559.1"/>
    <property type="molecule type" value="Genomic_DNA"/>
</dbReference>
<keyword evidence="7" id="KW-0963">Cytoplasm</keyword>
<keyword evidence="17" id="KW-0539">Nucleus</keyword>
<feature type="domain" description="Peptidase S72" evidence="27">
    <location>
        <begin position="346"/>
        <end position="454"/>
    </location>
</feature>
<evidence type="ECO:0000256" key="1">
    <source>
        <dbReference type="ARBA" id="ARBA00004135"/>
    </source>
</evidence>
<evidence type="ECO:0000256" key="6">
    <source>
        <dbReference type="ARBA" id="ARBA00022475"/>
    </source>
</evidence>
<dbReference type="SMART" id="SM00736">
    <property type="entry name" value="CADG"/>
    <property type="match status" value="1"/>
</dbReference>
<keyword evidence="8" id="KW-0964">Secreted</keyword>
<dbReference type="PROSITE" id="PS51699">
    <property type="entry name" value="SEA_DG"/>
    <property type="match status" value="1"/>
</dbReference>
<dbReference type="InterPro" id="IPR030398">
    <property type="entry name" value="SEA_DG_dom"/>
</dbReference>
<sequence length="638" mass="71283">MQWAVGCGNVYAPHMPILQELETTSSRGQMADAIGVGVVGWYVTNNKPHTLTRMKRRVHIRATATPAVHGGPPTRRPMPTYVVDRSSRFDGAPTHVVPGIKPSRTHPPHRERSKSYGRHAHKSPKYSASDRDDQTYLQRPSQVIDATRTVTGGATMRHVEPTFVEPSRGVSRMHGQLEPSQMPTRDRSATGATEILPSRTYTRPTAVSTQPIRPTETDKFAPPTEPVIVPVSEKPFNYAPILKNDVERIKVRVGEILDFAIPLDTFYDYEDGDTRHLKLMLLTADGLTLPRNSWLKFNQTIQRLYGLPLPGHVGKQEYNIIAVDSSGNIARDMFDVVVERQTHQRKINHEFSLSLDLNYMKFVSDVDQRIDVASKLARLYGDNDMSKITVTRISAGSVIYAWTNNSIPTEPCPVKEIAHLLRYLITTNNTLNQSLVDAMKPYRILKAGATPYGACAEEGGSPMISTVPEPPKEGETIETKPRDTSDDDLLITMIVPAVIIVVMLILAIIIACCLYRRKRRGKLSDEDQDTFIKKGIPIIFTDELDDKPDPPTKPLIMDEEKPPLQPPPQYSPPGYRSSDASSPRSQHKEPFPDSADEDDPMMTYQRPPPVTANSTLEGRNSRPRAQPAYRSPPPYVPP</sequence>
<dbReference type="Pfam" id="PF05454">
    <property type="entry name" value="DAG1"/>
    <property type="match status" value="1"/>
</dbReference>
<comment type="function">
    <text evidence="19">The dystroglycan complex is involved in a number of processes including laminin and basement membrane assembly, sarcolemmal stability, cell survival, peripheral nerve myelination, nodal structure, cell migration, and epithelial polarization.</text>
</comment>
<dbReference type="Gene3D" id="2.60.40.10">
    <property type="entry name" value="Immunoglobulins"/>
    <property type="match status" value="1"/>
</dbReference>
<keyword evidence="16" id="KW-0206">Cytoskeleton</keyword>
<evidence type="ECO:0000256" key="17">
    <source>
        <dbReference type="ARBA" id="ARBA00023242"/>
    </source>
</evidence>
<evidence type="ECO:0000256" key="5">
    <source>
        <dbReference type="ARBA" id="ARBA00004642"/>
    </source>
</evidence>
<dbReference type="GO" id="GO:0005509">
    <property type="term" value="F:calcium ion binding"/>
    <property type="evidence" value="ECO:0007669"/>
    <property type="project" value="InterPro"/>
</dbReference>
<dbReference type="GO" id="GO:0005576">
    <property type="term" value="C:extracellular region"/>
    <property type="evidence" value="ECO:0007669"/>
    <property type="project" value="UniProtKB-SubCell"/>
</dbReference>
<dbReference type="InterPro" id="IPR015919">
    <property type="entry name" value="Cadherin-like_sf"/>
</dbReference>
<keyword evidence="13" id="KW-0770">Synapse</keyword>
<evidence type="ECO:0000256" key="24">
    <source>
        <dbReference type="ARBA" id="ARBA00034100"/>
    </source>
</evidence>
<comment type="function">
    <text evidence="20">Transmembrane protein that plays important roles in connecting the extracellular matrix to the cytoskeleton. Acts as a cell adhesion receptor in both muscle and non-muscle tissues. Receptor for both DMD and UTRN and, through these interactions, scaffolds axin to the cytoskeleton. Also functions in cell adhesion-mediated signaling and implicated in cell polarity.</text>
</comment>
<feature type="compositionally biased region" description="Basic residues" evidence="25">
    <location>
        <begin position="115"/>
        <end position="124"/>
    </location>
</feature>
<keyword evidence="11" id="KW-0732">Signal</keyword>